<dbReference type="OrthoDB" id="9801155at2"/>
<dbReference type="Gene3D" id="1.10.630.10">
    <property type="entry name" value="Cytochrome P450"/>
    <property type="match status" value="1"/>
</dbReference>
<evidence type="ECO:0008006" key="6">
    <source>
        <dbReference type="Google" id="ProtNLM"/>
    </source>
</evidence>
<keyword evidence="3" id="KW-0349">Heme</keyword>
<keyword evidence="3" id="KW-0479">Metal-binding</keyword>
<dbReference type="PANTHER" id="PTHR46696">
    <property type="entry name" value="P450, PUTATIVE (EUROFUNG)-RELATED"/>
    <property type="match status" value="1"/>
</dbReference>
<keyword evidence="3" id="KW-0560">Oxidoreductase</keyword>
<evidence type="ECO:0000256" key="2">
    <source>
        <dbReference type="ARBA" id="ARBA00010617"/>
    </source>
</evidence>
<dbReference type="GO" id="GO:0020037">
    <property type="term" value="F:heme binding"/>
    <property type="evidence" value="ECO:0007669"/>
    <property type="project" value="InterPro"/>
</dbReference>
<comment type="similarity">
    <text evidence="2 3">Belongs to the cytochrome P450 family.</text>
</comment>
<keyword evidence="3" id="KW-0503">Monooxygenase</keyword>
<dbReference type="GO" id="GO:0005506">
    <property type="term" value="F:iron ion binding"/>
    <property type="evidence" value="ECO:0007669"/>
    <property type="project" value="InterPro"/>
</dbReference>
<dbReference type="AlphaFoldDB" id="A0A1X7PQ44"/>
<keyword evidence="5" id="KW-1185">Reference proteome</keyword>
<keyword evidence="3" id="KW-0408">Iron</keyword>
<protein>
    <recommendedName>
        <fullName evidence="6">Cytochrome P450</fullName>
    </recommendedName>
</protein>
<reference evidence="4 5" key="1">
    <citation type="submission" date="2017-04" db="EMBL/GenBank/DDBJ databases">
        <authorList>
            <person name="Afonso C.L."/>
            <person name="Miller P.J."/>
            <person name="Scott M.A."/>
            <person name="Spackman E."/>
            <person name="Goraichik I."/>
            <person name="Dimitrov K.M."/>
            <person name="Suarez D.L."/>
            <person name="Swayne D.E."/>
        </authorList>
    </citation>
    <scope>NUCLEOTIDE SEQUENCE [LARGE SCALE GENOMIC DNA]</scope>
    <source>
        <strain evidence="4 5">B5P</strain>
    </source>
</reference>
<evidence type="ECO:0000256" key="3">
    <source>
        <dbReference type="RuleBase" id="RU000461"/>
    </source>
</evidence>
<gene>
    <name evidence="4" type="ORF">SAMN02982922_5034</name>
</gene>
<proteinExistence type="inferred from homology"/>
<dbReference type="RefSeq" id="WP_085466671.1">
    <property type="nucleotide sequence ID" value="NZ_FXBL01000004.1"/>
</dbReference>
<evidence type="ECO:0000256" key="1">
    <source>
        <dbReference type="ARBA" id="ARBA00001971"/>
    </source>
</evidence>
<dbReference type="InterPro" id="IPR002397">
    <property type="entry name" value="Cyt_P450_B"/>
</dbReference>
<dbReference type="PRINTS" id="PR00359">
    <property type="entry name" value="BP450"/>
</dbReference>
<dbReference type="InterPro" id="IPR036396">
    <property type="entry name" value="Cyt_P450_sf"/>
</dbReference>
<dbReference type="PANTHER" id="PTHR46696:SF1">
    <property type="entry name" value="CYTOCHROME P450 YJIB-RELATED"/>
    <property type="match status" value="1"/>
</dbReference>
<dbReference type="Proteomes" id="UP000193083">
    <property type="component" value="Unassembled WGS sequence"/>
</dbReference>
<evidence type="ECO:0000313" key="5">
    <source>
        <dbReference type="Proteomes" id="UP000193083"/>
    </source>
</evidence>
<dbReference type="Pfam" id="PF00067">
    <property type="entry name" value="p450"/>
    <property type="match status" value="1"/>
</dbReference>
<name>A0A1X7PQ44_9HYPH</name>
<evidence type="ECO:0000313" key="4">
    <source>
        <dbReference type="EMBL" id="SMH54143.1"/>
    </source>
</evidence>
<dbReference type="EMBL" id="FXBL01000004">
    <property type="protein sequence ID" value="SMH54143.1"/>
    <property type="molecule type" value="Genomic_DNA"/>
</dbReference>
<dbReference type="GO" id="GO:0004497">
    <property type="term" value="F:monooxygenase activity"/>
    <property type="evidence" value="ECO:0007669"/>
    <property type="project" value="UniProtKB-KW"/>
</dbReference>
<comment type="cofactor">
    <cofactor evidence="1">
        <name>heme</name>
        <dbReference type="ChEBI" id="CHEBI:30413"/>
    </cofactor>
</comment>
<dbReference type="InterPro" id="IPR017972">
    <property type="entry name" value="Cyt_P450_CS"/>
</dbReference>
<dbReference type="SUPFAM" id="SSF48264">
    <property type="entry name" value="Cytochrome P450"/>
    <property type="match status" value="1"/>
</dbReference>
<sequence>MSTAPSVENITLGDLYADPYPAYRRLRMEAPVAWVPAARIHLVTRFDDIIAIERDAGTFPALDLRSLQIKAMGHTLMRKDGEDHKRERALLEPTFRPGTVKNHWEPIFARIADELIDGFAERGEADIFAEFAAPLASRCLMEILGLTNVDWRDLIGWSQSLMDAVGNYGDDPDVWAKGLAASQAIDAALDERIPQLKANPDPSVVSAMANAAEPLTIDQIRANVKVIVGGGLNEPRDATCTALYGLLRNPAQLTQVLADDGRWKDVFEEAVRWVAPIGMYPRRVARTVELGGAILEPDDQIGLVVASACHDETRFEDGHLFDINRKRAPHLAFGSGPHFCLGTWAARKQVGDIAVPNILRRLPNLRLDPDREARLGGWVFRGLLNLPVKWDA</sequence>
<dbReference type="InterPro" id="IPR001128">
    <property type="entry name" value="Cyt_P450"/>
</dbReference>
<organism evidence="4 5">
    <name type="scientific">Mesorhizobium australicum</name>
    <dbReference type="NCBI Taxonomy" id="536018"/>
    <lineage>
        <taxon>Bacteria</taxon>
        <taxon>Pseudomonadati</taxon>
        <taxon>Pseudomonadota</taxon>
        <taxon>Alphaproteobacteria</taxon>
        <taxon>Hyphomicrobiales</taxon>
        <taxon>Phyllobacteriaceae</taxon>
        <taxon>Mesorhizobium</taxon>
    </lineage>
</organism>
<accession>A0A1X7PQ44</accession>
<dbReference type="PROSITE" id="PS00086">
    <property type="entry name" value="CYTOCHROME_P450"/>
    <property type="match status" value="1"/>
</dbReference>
<dbReference type="GO" id="GO:0016705">
    <property type="term" value="F:oxidoreductase activity, acting on paired donors, with incorporation or reduction of molecular oxygen"/>
    <property type="evidence" value="ECO:0007669"/>
    <property type="project" value="InterPro"/>
</dbReference>